<dbReference type="EMBL" id="GBRH01265056">
    <property type="protein sequence ID" value="JAD32839.1"/>
    <property type="molecule type" value="Transcribed_RNA"/>
</dbReference>
<organism evidence="1">
    <name type="scientific">Arundo donax</name>
    <name type="common">Giant reed</name>
    <name type="synonym">Donax arundinaceus</name>
    <dbReference type="NCBI Taxonomy" id="35708"/>
    <lineage>
        <taxon>Eukaryota</taxon>
        <taxon>Viridiplantae</taxon>
        <taxon>Streptophyta</taxon>
        <taxon>Embryophyta</taxon>
        <taxon>Tracheophyta</taxon>
        <taxon>Spermatophyta</taxon>
        <taxon>Magnoliopsida</taxon>
        <taxon>Liliopsida</taxon>
        <taxon>Poales</taxon>
        <taxon>Poaceae</taxon>
        <taxon>PACMAD clade</taxon>
        <taxon>Arundinoideae</taxon>
        <taxon>Arundineae</taxon>
        <taxon>Arundo</taxon>
    </lineage>
</organism>
<accession>A0A0A8Z098</accession>
<evidence type="ECO:0000313" key="1">
    <source>
        <dbReference type="EMBL" id="JAD32839.1"/>
    </source>
</evidence>
<sequence>MITVGIEHLINFKKKRTEVNHKMEELGNNKRQMKWYSFFP</sequence>
<name>A0A0A8Z098_ARUDO</name>
<dbReference type="AlphaFoldDB" id="A0A0A8Z098"/>
<protein>
    <submittedName>
        <fullName evidence="1">Uncharacterized protein</fullName>
    </submittedName>
</protein>
<reference evidence="1" key="2">
    <citation type="journal article" date="2015" name="Data Brief">
        <title>Shoot transcriptome of the giant reed, Arundo donax.</title>
        <authorList>
            <person name="Barrero R.A."/>
            <person name="Guerrero F.D."/>
            <person name="Moolhuijzen P."/>
            <person name="Goolsby J.A."/>
            <person name="Tidwell J."/>
            <person name="Bellgard S.E."/>
            <person name="Bellgard M.I."/>
        </authorList>
    </citation>
    <scope>NUCLEOTIDE SEQUENCE</scope>
    <source>
        <tissue evidence="1">Shoot tissue taken approximately 20 cm above the soil surface</tissue>
    </source>
</reference>
<reference evidence="1" key="1">
    <citation type="submission" date="2014-09" db="EMBL/GenBank/DDBJ databases">
        <authorList>
            <person name="Magalhaes I.L.F."/>
            <person name="Oliveira U."/>
            <person name="Santos F.R."/>
            <person name="Vidigal T.H.D.A."/>
            <person name="Brescovit A.D."/>
            <person name="Santos A.J."/>
        </authorList>
    </citation>
    <scope>NUCLEOTIDE SEQUENCE</scope>
    <source>
        <tissue evidence="1">Shoot tissue taken approximately 20 cm above the soil surface</tissue>
    </source>
</reference>
<proteinExistence type="predicted"/>